<organism evidence="1 2">
    <name type="scientific">Mesotoga infera</name>
    <dbReference type="NCBI Taxonomy" id="1236046"/>
    <lineage>
        <taxon>Bacteria</taxon>
        <taxon>Thermotogati</taxon>
        <taxon>Thermotogota</taxon>
        <taxon>Thermotogae</taxon>
        <taxon>Kosmotogales</taxon>
        <taxon>Kosmotogaceae</taxon>
        <taxon>Mesotoga</taxon>
    </lineage>
</organism>
<sequence length="159" mass="18053">MKKTLLFVLPLLVFAVSGCLNMVGKPESVLKSLEKEVLRGNVDRILELYAETVEISTTANPSGRPVTKADLRYYYNRFLTEREISSFSLNVESVEKPSSGQAVIYANFTLSFRYDDKDYSVEAEMTFSLSKAGRKWRITGEWNNPILSIYEPASKSPEY</sequence>
<evidence type="ECO:0008006" key="3">
    <source>
        <dbReference type="Google" id="ProtNLM"/>
    </source>
</evidence>
<evidence type="ECO:0000313" key="2">
    <source>
        <dbReference type="Proteomes" id="UP000250796"/>
    </source>
</evidence>
<dbReference type="InterPro" id="IPR032710">
    <property type="entry name" value="NTF2-like_dom_sf"/>
</dbReference>
<name>A0A7Z7LI30_9BACT</name>
<reference evidence="1 2" key="1">
    <citation type="submission" date="2017-01" db="EMBL/GenBank/DDBJ databases">
        <authorList>
            <person name="Erauso G."/>
        </authorList>
    </citation>
    <scope>NUCLEOTIDE SEQUENCE [LARGE SCALE GENOMIC DNA]</scope>
    <source>
        <strain evidence="1">MESINF1</strain>
    </source>
</reference>
<dbReference type="Gene3D" id="3.10.450.50">
    <property type="match status" value="1"/>
</dbReference>
<gene>
    <name evidence="1" type="ORF">MESINF_2654</name>
</gene>
<accession>A0A7Z7LI30</accession>
<dbReference type="SUPFAM" id="SSF54427">
    <property type="entry name" value="NTF2-like"/>
    <property type="match status" value="1"/>
</dbReference>
<dbReference type="KEGG" id="minf:MESINF_2654"/>
<keyword evidence="2" id="KW-1185">Reference proteome</keyword>
<proteinExistence type="predicted"/>
<evidence type="ECO:0000313" key="1">
    <source>
        <dbReference type="EMBL" id="SSC14094.1"/>
    </source>
</evidence>
<dbReference type="Proteomes" id="UP000250796">
    <property type="component" value="Chromosome MESINF"/>
</dbReference>
<dbReference type="PROSITE" id="PS51257">
    <property type="entry name" value="PROKAR_LIPOPROTEIN"/>
    <property type="match status" value="1"/>
</dbReference>
<dbReference type="AlphaFoldDB" id="A0A7Z7LI30"/>
<protein>
    <recommendedName>
        <fullName evidence="3">Nuclear transport factor 2 family protein</fullName>
    </recommendedName>
</protein>
<dbReference type="RefSeq" id="WP_169700400.1">
    <property type="nucleotide sequence ID" value="NZ_LS974202.1"/>
</dbReference>
<dbReference type="EMBL" id="LS974202">
    <property type="protein sequence ID" value="SSC14094.1"/>
    <property type="molecule type" value="Genomic_DNA"/>
</dbReference>